<organism evidence="2 3">
    <name type="scientific">Microbacterium murale</name>
    <dbReference type="NCBI Taxonomy" id="1081040"/>
    <lineage>
        <taxon>Bacteria</taxon>
        <taxon>Bacillati</taxon>
        <taxon>Actinomycetota</taxon>
        <taxon>Actinomycetes</taxon>
        <taxon>Micrococcales</taxon>
        <taxon>Microbacteriaceae</taxon>
        <taxon>Microbacterium</taxon>
    </lineage>
</organism>
<reference evidence="2 3" key="1">
    <citation type="submission" date="2023-07" db="EMBL/GenBank/DDBJ databases">
        <title>Comparative genomics of wheat-associated soil bacteria to identify genetic determinants of phenazine resistance.</title>
        <authorList>
            <person name="Mouncey N."/>
        </authorList>
    </citation>
    <scope>NUCLEOTIDE SEQUENCE [LARGE SCALE GENOMIC DNA]</scope>
    <source>
        <strain evidence="2 3">W2I7</strain>
    </source>
</reference>
<protein>
    <submittedName>
        <fullName evidence="2">Ribosomally synthesized peptide with SipW-like signal peptide</fullName>
    </submittedName>
</protein>
<dbReference type="Proteomes" id="UP001239085">
    <property type="component" value="Unassembled WGS sequence"/>
</dbReference>
<dbReference type="EMBL" id="JAUSXK010000001">
    <property type="protein sequence ID" value="MDQ0641891.1"/>
    <property type="molecule type" value="Genomic_DNA"/>
</dbReference>
<evidence type="ECO:0000256" key="1">
    <source>
        <dbReference type="SAM" id="MobiDB-lite"/>
    </source>
</evidence>
<feature type="region of interest" description="Disordered" evidence="1">
    <location>
        <begin position="1"/>
        <end position="23"/>
    </location>
</feature>
<comment type="caution">
    <text evidence="2">The sequence shown here is derived from an EMBL/GenBank/DDBJ whole genome shotgun (WGS) entry which is preliminary data.</text>
</comment>
<gene>
    <name evidence="2" type="ORF">QFZ46_000051</name>
</gene>
<dbReference type="InterPro" id="IPR023833">
    <property type="entry name" value="Signal_pept_SipW-depend-type"/>
</dbReference>
<accession>A0ABU0P597</accession>
<dbReference type="NCBIfam" id="TIGR04088">
    <property type="entry name" value="cognate_SipW"/>
    <property type="match status" value="1"/>
</dbReference>
<sequence>MDSGIAVAESRRSRRTSRQSRRRRTFARARALLVGALVLGVGASATVAAWTDNEFASSQITAGTFSIVSRTASAPTFAAHDAAANAVTLPLNATNLYPGQSRSAWIQITTAGSVPGTVQLTGVVAPTNGANGDTLRDSLDVRIVPTTAAANTTPTCDTGTTGGITYTGIGNVPTTLPAQTLQANGTNVVNYCIIITVRADAATTAQGGIVTPTWTFTGTTG</sequence>
<evidence type="ECO:0000313" key="2">
    <source>
        <dbReference type="EMBL" id="MDQ0641891.1"/>
    </source>
</evidence>
<evidence type="ECO:0000313" key="3">
    <source>
        <dbReference type="Proteomes" id="UP001239085"/>
    </source>
</evidence>
<feature type="compositionally biased region" description="Basic residues" evidence="1">
    <location>
        <begin position="12"/>
        <end position="23"/>
    </location>
</feature>
<proteinExistence type="predicted"/>
<dbReference type="RefSeq" id="WP_307357114.1">
    <property type="nucleotide sequence ID" value="NZ_JAUSXK010000001.1"/>
</dbReference>
<name>A0ABU0P597_9MICO</name>
<keyword evidence="3" id="KW-1185">Reference proteome</keyword>